<protein>
    <submittedName>
        <fullName evidence="5">Mce-associated membrane protein</fullName>
    </submittedName>
</protein>
<evidence type="ECO:0000313" key="5">
    <source>
        <dbReference type="EMBL" id="MDR7172378.1"/>
    </source>
</evidence>
<dbReference type="PANTHER" id="PTHR37042">
    <property type="entry name" value="OUTER MEMBRANE PROTEIN RV1973"/>
    <property type="match status" value="1"/>
</dbReference>
<keyword evidence="4" id="KW-0812">Transmembrane</keyword>
<evidence type="ECO:0000256" key="2">
    <source>
        <dbReference type="ARBA" id="ARBA00023136"/>
    </source>
</evidence>
<feature type="transmembrane region" description="Helical" evidence="4">
    <location>
        <begin position="37"/>
        <end position="56"/>
    </location>
</feature>
<feature type="region of interest" description="Disordered" evidence="3">
    <location>
        <begin position="1"/>
        <end position="29"/>
    </location>
</feature>
<dbReference type="PANTHER" id="PTHR37042:SF4">
    <property type="entry name" value="OUTER MEMBRANE PROTEIN RV1973"/>
    <property type="match status" value="1"/>
</dbReference>
<proteinExistence type="predicted"/>
<comment type="caution">
    <text evidence="5">The sequence shown here is derived from an EMBL/GenBank/DDBJ whole genome shotgun (WGS) entry which is preliminary data.</text>
</comment>
<dbReference type="Proteomes" id="UP001251217">
    <property type="component" value="Unassembled WGS sequence"/>
</dbReference>
<gene>
    <name evidence="5" type="ORF">J2W56_006139</name>
</gene>
<dbReference type="EMBL" id="JAVDWW010000012">
    <property type="protein sequence ID" value="MDR7172378.1"/>
    <property type="molecule type" value="Genomic_DNA"/>
</dbReference>
<keyword evidence="6" id="KW-1185">Reference proteome</keyword>
<accession>A0ABU1XPA9</accession>
<dbReference type="RefSeq" id="WP_063012471.1">
    <property type="nucleotide sequence ID" value="NZ_JAVDWW010000012.1"/>
</dbReference>
<evidence type="ECO:0000256" key="3">
    <source>
        <dbReference type="SAM" id="MobiDB-lite"/>
    </source>
</evidence>
<feature type="compositionally biased region" description="Low complexity" evidence="3">
    <location>
        <begin position="8"/>
        <end position="18"/>
    </location>
</feature>
<organism evidence="5 6">
    <name type="scientific">Nocardia kruczakiae</name>
    <dbReference type="NCBI Taxonomy" id="261477"/>
    <lineage>
        <taxon>Bacteria</taxon>
        <taxon>Bacillati</taxon>
        <taxon>Actinomycetota</taxon>
        <taxon>Actinomycetes</taxon>
        <taxon>Mycobacteriales</taxon>
        <taxon>Nocardiaceae</taxon>
        <taxon>Nocardia</taxon>
    </lineage>
</organism>
<reference evidence="5 6" key="1">
    <citation type="submission" date="2023-07" db="EMBL/GenBank/DDBJ databases">
        <title>Sorghum-associated microbial communities from plants grown in Nebraska, USA.</title>
        <authorList>
            <person name="Schachtman D."/>
        </authorList>
    </citation>
    <scope>NUCLEOTIDE SEQUENCE [LARGE SCALE GENOMIC DNA]</scope>
    <source>
        <strain evidence="5 6">4272</strain>
    </source>
</reference>
<sequence>MTSDSERTTTPAEPVTEPADGDSTTPRRRGKWLRRSASALAATGAVAAAACAVVFGTKYEQADAHAEAREQAHQAACAFGPILATYDSTTIDAYFAAVLDHATGDWKKEFDATSKDLRDVLTQGHVVATAGTVHCAIGSNTDTTAEAILIIDQSITSVGTQGQPRHGQLALTLTLQKSGNRWLIGKLDSPALQP</sequence>
<evidence type="ECO:0000313" key="6">
    <source>
        <dbReference type="Proteomes" id="UP001251217"/>
    </source>
</evidence>
<keyword evidence="4" id="KW-1133">Transmembrane helix</keyword>
<name>A0ABU1XPA9_9NOCA</name>
<keyword evidence="2 4" id="KW-0472">Membrane</keyword>
<evidence type="ECO:0000256" key="4">
    <source>
        <dbReference type="SAM" id="Phobius"/>
    </source>
</evidence>
<comment type="subcellular location">
    <subcellularLocation>
        <location evidence="1">Membrane</location>
    </subcellularLocation>
</comment>
<evidence type="ECO:0000256" key="1">
    <source>
        <dbReference type="ARBA" id="ARBA00004370"/>
    </source>
</evidence>